<evidence type="ECO:0000313" key="7">
    <source>
        <dbReference type="Proteomes" id="UP000048600"/>
    </source>
</evidence>
<accession>A0A655JG77</accession>
<sequence>MLPPAAISAALTTAARTIFASKTNQAMRLRAVNAAASNASTKDHAKLVSGKLNR</sequence>
<reference evidence="4" key="2">
    <citation type="submission" date="2015-03" db="EMBL/GenBank/DDBJ databases">
        <authorList>
            <consortium name="Pathogen Informatics"/>
            <person name="Murphy D."/>
        </authorList>
    </citation>
    <scope>NUCLEOTIDE SEQUENCE</scope>
    <source>
        <strain evidence="4">N09902308</strain>
    </source>
</reference>
<evidence type="ECO:0000313" key="2">
    <source>
        <dbReference type="EMBL" id="CFE70124.1"/>
    </source>
</evidence>
<dbReference type="Proteomes" id="UP000048600">
    <property type="component" value="Unassembled WGS sequence"/>
</dbReference>
<name>A0A655JG77_MYCTX</name>
<dbReference type="Proteomes" id="UP000046947">
    <property type="component" value="Unassembled WGS sequence"/>
</dbReference>
<evidence type="ECO:0000313" key="5">
    <source>
        <dbReference type="Proteomes" id="UP000039021"/>
    </source>
</evidence>
<evidence type="ECO:0000313" key="3">
    <source>
        <dbReference type="EMBL" id="COW87679.1"/>
    </source>
</evidence>
<evidence type="ECO:0000313" key="6">
    <source>
        <dbReference type="Proteomes" id="UP000046947"/>
    </source>
</evidence>
<gene>
    <name evidence="2" type="ORF">ERS007688_03587</name>
    <name evidence="4" type="ORF">ERS007739_02692</name>
    <name evidence="3" type="ORF">ERS007741_03333</name>
</gene>
<dbReference type="AlphaFoldDB" id="A0A655JG77"/>
<dbReference type="EMBL" id="CHKL01000489">
    <property type="protein sequence ID" value="COW87679.1"/>
    <property type="molecule type" value="Genomic_DNA"/>
</dbReference>
<dbReference type="Proteomes" id="UP000039021">
    <property type="component" value="Unassembled WGS sequence"/>
</dbReference>
<reference evidence="5 6" key="1">
    <citation type="submission" date="2015-03" db="EMBL/GenBank/DDBJ databases">
        <authorList>
            <consortium name="Pathogen Informatics"/>
        </authorList>
    </citation>
    <scope>NUCLEOTIDE SEQUENCE [LARGE SCALE GENOMIC DNA]</scope>
    <source>
        <strain evidence="2 6">H09601792</strain>
        <strain evidence="5">N09902308</strain>
        <strain evidence="3 7">P00601463</strain>
    </source>
</reference>
<feature type="region of interest" description="Disordered" evidence="1">
    <location>
        <begin position="34"/>
        <end position="54"/>
    </location>
</feature>
<evidence type="ECO:0000256" key="1">
    <source>
        <dbReference type="SAM" id="MobiDB-lite"/>
    </source>
</evidence>
<proteinExistence type="predicted"/>
<protein>
    <submittedName>
        <fullName evidence="3">Uncharacterized protein</fullName>
    </submittedName>
</protein>
<dbReference type="EMBL" id="CSBK01001267">
    <property type="protein sequence ID" value="COY49042.1"/>
    <property type="molecule type" value="Genomic_DNA"/>
</dbReference>
<evidence type="ECO:0000313" key="4">
    <source>
        <dbReference type="EMBL" id="COY49042.1"/>
    </source>
</evidence>
<organism evidence="3 7">
    <name type="scientific">Mycobacterium tuberculosis</name>
    <dbReference type="NCBI Taxonomy" id="1773"/>
    <lineage>
        <taxon>Bacteria</taxon>
        <taxon>Bacillati</taxon>
        <taxon>Actinomycetota</taxon>
        <taxon>Actinomycetes</taxon>
        <taxon>Mycobacteriales</taxon>
        <taxon>Mycobacteriaceae</taxon>
        <taxon>Mycobacterium</taxon>
        <taxon>Mycobacterium tuberculosis complex</taxon>
    </lineage>
</organism>
<dbReference type="EMBL" id="CFOH01000808">
    <property type="protein sequence ID" value="CFE70124.1"/>
    <property type="molecule type" value="Genomic_DNA"/>
</dbReference>